<sequence>MAVDVEEGAEEGGFEDSNAAGRSGWFDMASASSSEFRDGSKGMFRLRRPETRALRLRFRDGWRGGKEGILRVDASLNSRHRGRYPSCLELVIWFLCRWEEALEFNVVGYVTRRYQHSETLKGEQTYLPFQSNRDLSLIEMLKEKKINRQINAKKDKAQS</sequence>
<accession>C5FZG1</accession>
<proteinExistence type="predicted"/>
<evidence type="ECO:0000256" key="1">
    <source>
        <dbReference type="SAM" id="MobiDB-lite"/>
    </source>
</evidence>
<dbReference type="eggNOG" id="ENOG502T637">
    <property type="taxonomic scope" value="Eukaryota"/>
</dbReference>
<reference evidence="3" key="1">
    <citation type="journal article" date="2012" name="MBio">
        <title>Comparative genome analysis of Trichophyton rubrum and related dermatophytes reveals candidate genes involved in infection.</title>
        <authorList>
            <person name="Martinez D.A."/>
            <person name="Oliver B.G."/>
            <person name="Graeser Y."/>
            <person name="Goldberg J.M."/>
            <person name="Li W."/>
            <person name="Martinez-Rossi N.M."/>
            <person name="Monod M."/>
            <person name="Shelest E."/>
            <person name="Barton R.C."/>
            <person name="Birch E."/>
            <person name="Brakhage A.A."/>
            <person name="Chen Z."/>
            <person name="Gurr S.J."/>
            <person name="Heiman D."/>
            <person name="Heitman J."/>
            <person name="Kosti I."/>
            <person name="Rossi A."/>
            <person name="Saif S."/>
            <person name="Samalova M."/>
            <person name="Saunders C.W."/>
            <person name="Shea T."/>
            <person name="Summerbell R.C."/>
            <person name="Xu J."/>
            <person name="Young S."/>
            <person name="Zeng Q."/>
            <person name="Birren B.W."/>
            <person name="Cuomo C.A."/>
            <person name="White T.C."/>
        </authorList>
    </citation>
    <scope>NUCLEOTIDE SEQUENCE [LARGE SCALE GENOMIC DNA]</scope>
    <source>
        <strain evidence="3">ATCC MYA-4605 / CBS 113480</strain>
    </source>
</reference>
<evidence type="ECO:0000313" key="2">
    <source>
        <dbReference type="EMBL" id="EEQ35264.1"/>
    </source>
</evidence>
<organism evidence="2 3">
    <name type="scientific">Arthroderma otae (strain ATCC MYA-4605 / CBS 113480)</name>
    <name type="common">Microsporum canis</name>
    <dbReference type="NCBI Taxonomy" id="554155"/>
    <lineage>
        <taxon>Eukaryota</taxon>
        <taxon>Fungi</taxon>
        <taxon>Dikarya</taxon>
        <taxon>Ascomycota</taxon>
        <taxon>Pezizomycotina</taxon>
        <taxon>Eurotiomycetes</taxon>
        <taxon>Eurotiomycetidae</taxon>
        <taxon>Onygenales</taxon>
        <taxon>Arthrodermataceae</taxon>
        <taxon>Microsporum</taxon>
    </lineage>
</organism>
<gene>
    <name evidence="2" type="ORF">MCYG_08083</name>
</gene>
<protein>
    <submittedName>
        <fullName evidence="2">Uncharacterized protein</fullName>
    </submittedName>
</protein>
<name>C5FZG1_ARTOC</name>
<keyword evidence="3" id="KW-1185">Reference proteome</keyword>
<dbReference type="OrthoDB" id="4540807at2759"/>
<dbReference type="HOGENOM" id="CLU_1660310_0_0_1"/>
<dbReference type="AlphaFoldDB" id="C5FZG1"/>
<feature type="compositionally biased region" description="Acidic residues" evidence="1">
    <location>
        <begin position="1"/>
        <end position="14"/>
    </location>
</feature>
<dbReference type="EMBL" id="DS995708">
    <property type="protein sequence ID" value="EEQ35264.1"/>
    <property type="molecule type" value="Genomic_DNA"/>
</dbReference>
<feature type="region of interest" description="Disordered" evidence="1">
    <location>
        <begin position="1"/>
        <end position="20"/>
    </location>
</feature>
<evidence type="ECO:0000313" key="3">
    <source>
        <dbReference type="Proteomes" id="UP000002035"/>
    </source>
</evidence>
<dbReference type="RefSeq" id="XP_002843000.1">
    <property type="nucleotide sequence ID" value="XM_002842954.1"/>
</dbReference>
<dbReference type="Proteomes" id="UP000002035">
    <property type="component" value="Unassembled WGS sequence"/>
</dbReference>
<dbReference type="VEuPathDB" id="FungiDB:MCYG_08083"/>
<dbReference type="GeneID" id="9226246"/>